<keyword evidence="2" id="KW-1185">Reference proteome</keyword>
<sequence>MEHHLARGISAGCTLASGVLRFAHPPQSGKHEMALIIPLNIYEQSAHLNVGSKKRDCMPTTGCPPSY</sequence>
<protein>
    <submittedName>
        <fullName evidence="1">Uncharacterized protein</fullName>
    </submittedName>
</protein>
<proteinExistence type="predicted"/>
<reference evidence="1" key="1">
    <citation type="journal article" date="2019" name="bioRxiv">
        <title>The Genome of the Zebra Mussel, Dreissena polymorpha: A Resource for Invasive Species Research.</title>
        <authorList>
            <person name="McCartney M.A."/>
            <person name="Auch B."/>
            <person name="Kono T."/>
            <person name="Mallez S."/>
            <person name="Zhang Y."/>
            <person name="Obille A."/>
            <person name="Becker A."/>
            <person name="Abrahante J.E."/>
            <person name="Garbe J."/>
            <person name="Badalamenti J.P."/>
            <person name="Herman A."/>
            <person name="Mangelson H."/>
            <person name="Liachko I."/>
            <person name="Sullivan S."/>
            <person name="Sone E.D."/>
            <person name="Koren S."/>
            <person name="Silverstein K.A.T."/>
            <person name="Beckman K.B."/>
            <person name="Gohl D.M."/>
        </authorList>
    </citation>
    <scope>NUCLEOTIDE SEQUENCE</scope>
    <source>
        <strain evidence="1">Duluth1</strain>
        <tissue evidence="1">Whole animal</tissue>
    </source>
</reference>
<evidence type="ECO:0000313" key="1">
    <source>
        <dbReference type="EMBL" id="KAH3871518.1"/>
    </source>
</evidence>
<accession>A0A9D4M805</accession>
<name>A0A9D4M805_DREPO</name>
<dbReference type="Proteomes" id="UP000828390">
    <property type="component" value="Unassembled WGS sequence"/>
</dbReference>
<reference evidence="1" key="2">
    <citation type="submission" date="2020-11" db="EMBL/GenBank/DDBJ databases">
        <authorList>
            <person name="McCartney M.A."/>
            <person name="Auch B."/>
            <person name="Kono T."/>
            <person name="Mallez S."/>
            <person name="Becker A."/>
            <person name="Gohl D.M."/>
            <person name="Silverstein K.A.T."/>
            <person name="Koren S."/>
            <person name="Bechman K.B."/>
            <person name="Herman A."/>
            <person name="Abrahante J.E."/>
            <person name="Garbe J."/>
        </authorList>
    </citation>
    <scope>NUCLEOTIDE SEQUENCE</scope>
    <source>
        <strain evidence="1">Duluth1</strain>
        <tissue evidence="1">Whole animal</tissue>
    </source>
</reference>
<organism evidence="1 2">
    <name type="scientific">Dreissena polymorpha</name>
    <name type="common">Zebra mussel</name>
    <name type="synonym">Mytilus polymorpha</name>
    <dbReference type="NCBI Taxonomy" id="45954"/>
    <lineage>
        <taxon>Eukaryota</taxon>
        <taxon>Metazoa</taxon>
        <taxon>Spiralia</taxon>
        <taxon>Lophotrochozoa</taxon>
        <taxon>Mollusca</taxon>
        <taxon>Bivalvia</taxon>
        <taxon>Autobranchia</taxon>
        <taxon>Heteroconchia</taxon>
        <taxon>Euheterodonta</taxon>
        <taxon>Imparidentia</taxon>
        <taxon>Neoheterodontei</taxon>
        <taxon>Myida</taxon>
        <taxon>Dreissenoidea</taxon>
        <taxon>Dreissenidae</taxon>
        <taxon>Dreissena</taxon>
    </lineage>
</organism>
<evidence type="ECO:0000313" key="2">
    <source>
        <dbReference type="Proteomes" id="UP000828390"/>
    </source>
</evidence>
<dbReference type="EMBL" id="JAIWYP010000002">
    <property type="protein sequence ID" value="KAH3871518.1"/>
    <property type="molecule type" value="Genomic_DNA"/>
</dbReference>
<comment type="caution">
    <text evidence="1">The sequence shown here is derived from an EMBL/GenBank/DDBJ whole genome shotgun (WGS) entry which is preliminary data.</text>
</comment>
<gene>
    <name evidence="1" type="ORF">DPMN_034721</name>
</gene>
<dbReference type="AlphaFoldDB" id="A0A9D4M805"/>